<evidence type="ECO:0000313" key="2">
    <source>
        <dbReference type="Proteomes" id="UP000275137"/>
    </source>
</evidence>
<accession>A0A3N0V723</accession>
<keyword evidence="2" id="KW-1185">Reference proteome</keyword>
<dbReference type="AlphaFoldDB" id="A0A3N0V723"/>
<evidence type="ECO:0000313" key="1">
    <source>
        <dbReference type="EMBL" id="ROH88412.1"/>
    </source>
</evidence>
<proteinExistence type="predicted"/>
<name>A0A3N0V723_9PROT</name>
<protein>
    <submittedName>
        <fullName evidence="1">Uncharacterized protein</fullName>
    </submittedName>
</protein>
<comment type="caution">
    <text evidence="1">The sequence shown here is derived from an EMBL/GenBank/DDBJ whole genome shotgun (WGS) entry which is preliminary data.</text>
</comment>
<dbReference type="EMBL" id="RJVP01000001">
    <property type="protein sequence ID" value="ROH88412.1"/>
    <property type="molecule type" value="Genomic_DNA"/>
</dbReference>
<gene>
    <name evidence="1" type="ORF">ED236_02870</name>
</gene>
<reference evidence="1 2" key="1">
    <citation type="submission" date="2018-10" db="EMBL/GenBank/DDBJ databases">
        <authorList>
            <person name="Chen W.-M."/>
        </authorList>
    </citation>
    <scope>NUCLEOTIDE SEQUENCE [LARGE SCALE GENOMIC DNA]</scope>
    <source>
        <strain evidence="1 2">H-5</strain>
    </source>
</reference>
<dbReference type="Proteomes" id="UP000275137">
    <property type="component" value="Unassembled WGS sequence"/>
</dbReference>
<organism evidence="1 2">
    <name type="scientific">Pseudomethylobacillus aquaticus</name>
    <dbReference type="NCBI Taxonomy" id="2676064"/>
    <lineage>
        <taxon>Bacteria</taxon>
        <taxon>Pseudomonadati</taxon>
        <taxon>Pseudomonadota</taxon>
        <taxon>Betaproteobacteria</taxon>
        <taxon>Nitrosomonadales</taxon>
        <taxon>Methylophilaceae</taxon>
        <taxon>Pseudomethylobacillus</taxon>
    </lineage>
</organism>
<sequence length="140" mass="15887">MLTVYWSPIERHVDQCCHFLYEKLNVSNKPKRKVTKLGSKLDFIKRNIPSEIVSLEALEELIKMTKSTVQIRDVCVHGVLNSYNQHEIEIGKINGTKDGHDIEIFTIDMGRLESSTKALSILQAHWGAISTSLYSTSRNG</sequence>